<keyword evidence="3" id="KW-1185">Reference proteome</keyword>
<proteinExistence type="predicted"/>
<evidence type="ECO:0000313" key="2">
    <source>
        <dbReference type="EMBL" id="KAK5081357.1"/>
    </source>
</evidence>
<gene>
    <name evidence="2" type="ORF">LTR05_008151</name>
</gene>
<sequence>MSTCFGRYASRSLKVLKPLFLLSVAASVPSPEPLFYFCYWRLPRLAFTRPYHTEREPEQDSKPNRQVSEAIAAPEEIKAQDAAYQPCHDELHASTSRDTTKSHSLLWTETLPFVTGSYSPSAAESGGIVRRVLQPKVNQPPEDDLQPPKLKRIVNGDLTFEHLCRLTSASPPPSTNTTVLSLPTVTLRKLVGHLEPNAWVHHASSGCAVKMTTCSDDSSMTVELAGSERARQITEQFLREGADYTEPQENSTWSDRAVVFPPYNDVRNFPRPPLWTLQSFQQYVSALVRLRPRRSAMRFIHTDVDAHSRLVGRIIFDAFSDPGSAPFASTYALRLAVKFCKHHKHLNKIVKQLWAQSMNLGLQPDLCCYNEMLETSMKVKAMKTFKAVLVQMEARGIQPDARTWSLVLRGSCRPGNHEQVLEIIKNKTRLSTSAEKSLVACAIIDTEFQAYLNLPDGLLAFRQYLDAYLGSDWITPRLVARMLRISRFQQAHASVASDLLGWINEQGRLQSLVDRTCLVELIRLAVEAGNLNDALTILKLQIVQNEPDLGQHVIESLFCLGWRLRRPNLCRLLWFQAATSGRVTFVMQNAVRYSLVTNAHSDKNPEVKDWLCRAGKIIVGTNLDSDNFEKIFPSLFEDSNIVSLFRPLSEWQSTKSTSRHEQHQLAQVLVERDVNAWRFFRRIPGSMFLELLDQAVALDEQWQAEGVMHTSALEDLINESLQINLVKRRQPLRAADLSPHLAVEPKWFIANGYRLNYDSLQVSAGPVEEGMDPEWSDSTQFVPEVDEYALETDDARLGARTKINSRRFDVLEMQEPEPEAEPEEVFQAFA</sequence>
<dbReference type="Gene3D" id="1.25.40.10">
    <property type="entry name" value="Tetratricopeptide repeat domain"/>
    <property type="match status" value="1"/>
</dbReference>
<keyword evidence="1" id="KW-0732">Signal</keyword>
<accession>A0AAN7STW7</accession>
<dbReference type="Proteomes" id="UP001309876">
    <property type="component" value="Unassembled WGS sequence"/>
</dbReference>
<reference evidence="2 3" key="1">
    <citation type="submission" date="2023-08" db="EMBL/GenBank/DDBJ databases">
        <title>Black Yeasts Isolated from many extreme environments.</title>
        <authorList>
            <person name="Coleine C."/>
            <person name="Stajich J.E."/>
            <person name="Selbmann L."/>
        </authorList>
    </citation>
    <scope>NUCLEOTIDE SEQUENCE [LARGE SCALE GENOMIC DNA]</scope>
    <source>
        <strain evidence="2 3">CCFEE 5910</strain>
    </source>
</reference>
<protein>
    <recommendedName>
        <fullName evidence="4">Pentatricopeptide repeat domain-containing protein</fullName>
    </recommendedName>
</protein>
<feature type="chain" id="PRO_5043050844" description="Pentatricopeptide repeat domain-containing protein" evidence="1">
    <location>
        <begin position="28"/>
        <end position="830"/>
    </location>
</feature>
<dbReference type="Pfam" id="PF13812">
    <property type="entry name" value="PPR_3"/>
    <property type="match status" value="1"/>
</dbReference>
<comment type="caution">
    <text evidence="2">The sequence shown here is derived from an EMBL/GenBank/DDBJ whole genome shotgun (WGS) entry which is preliminary data.</text>
</comment>
<evidence type="ECO:0000313" key="3">
    <source>
        <dbReference type="Proteomes" id="UP001309876"/>
    </source>
</evidence>
<evidence type="ECO:0000256" key="1">
    <source>
        <dbReference type="SAM" id="SignalP"/>
    </source>
</evidence>
<dbReference type="InterPro" id="IPR011990">
    <property type="entry name" value="TPR-like_helical_dom_sf"/>
</dbReference>
<dbReference type="EMBL" id="JAVRRJ010000010">
    <property type="protein sequence ID" value="KAK5081357.1"/>
    <property type="molecule type" value="Genomic_DNA"/>
</dbReference>
<dbReference type="InterPro" id="IPR002885">
    <property type="entry name" value="PPR_rpt"/>
</dbReference>
<name>A0AAN7STW7_9EURO</name>
<evidence type="ECO:0008006" key="4">
    <source>
        <dbReference type="Google" id="ProtNLM"/>
    </source>
</evidence>
<feature type="signal peptide" evidence="1">
    <location>
        <begin position="1"/>
        <end position="27"/>
    </location>
</feature>
<organism evidence="2 3">
    <name type="scientific">Lithohypha guttulata</name>
    <dbReference type="NCBI Taxonomy" id="1690604"/>
    <lineage>
        <taxon>Eukaryota</taxon>
        <taxon>Fungi</taxon>
        <taxon>Dikarya</taxon>
        <taxon>Ascomycota</taxon>
        <taxon>Pezizomycotina</taxon>
        <taxon>Eurotiomycetes</taxon>
        <taxon>Chaetothyriomycetidae</taxon>
        <taxon>Chaetothyriales</taxon>
        <taxon>Trichomeriaceae</taxon>
        <taxon>Lithohypha</taxon>
    </lineage>
</organism>
<dbReference type="AlphaFoldDB" id="A0AAN7STW7"/>